<dbReference type="InterPro" id="IPR050708">
    <property type="entry name" value="T6SS_VgrG/RHS"/>
</dbReference>
<dbReference type="PANTHER" id="PTHR32305">
    <property type="match status" value="1"/>
</dbReference>
<evidence type="ECO:0000256" key="1">
    <source>
        <dbReference type="ARBA" id="ARBA00022737"/>
    </source>
</evidence>
<feature type="compositionally biased region" description="Polar residues" evidence="3">
    <location>
        <begin position="1"/>
        <end position="15"/>
    </location>
</feature>
<dbReference type="EMBL" id="RZNY01000010">
    <property type="protein sequence ID" value="RUT46076.1"/>
    <property type="molecule type" value="Genomic_DNA"/>
</dbReference>
<comment type="caution">
    <text evidence="5">The sequence shown here is derived from an EMBL/GenBank/DDBJ whole genome shotgun (WGS) entry which is preliminary data.</text>
</comment>
<dbReference type="PANTHER" id="PTHR32305:SF15">
    <property type="entry name" value="PROTEIN RHSA-RELATED"/>
    <property type="match status" value="1"/>
</dbReference>
<feature type="region of interest" description="Disordered" evidence="3">
    <location>
        <begin position="1"/>
        <end position="33"/>
    </location>
</feature>
<dbReference type="Gene3D" id="2.180.10.10">
    <property type="entry name" value="RHS repeat-associated core"/>
    <property type="match status" value="4"/>
</dbReference>
<evidence type="ECO:0000259" key="4">
    <source>
        <dbReference type="Pfam" id="PF25023"/>
    </source>
</evidence>
<dbReference type="Pfam" id="PF25023">
    <property type="entry name" value="TEN_YD-shell"/>
    <property type="match status" value="2"/>
</dbReference>
<proteinExistence type="predicted"/>
<keyword evidence="2" id="KW-0175">Coiled coil</keyword>
<organism evidence="5 6">
    <name type="scientific">Paenibacillus anaericanus</name>
    <dbReference type="NCBI Taxonomy" id="170367"/>
    <lineage>
        <taxon>Bacteria</taxon>
        <taxon>Bacillati</taxon>
        <taxon>Bacillota</taxon>
        <taxon>Bacilli</taxon>
        <taxon>Bacillales</taxon>
        <taxon>Paenibacillaceae</taxon>
        <taxon>Paenibacillus</taxon>
    </lineage>
</organism>
<feature type="coiled-coil region" evidence="2">
    <location>
        <begin position="49"/>
        <end position="87"/>
    </location>
</feature>
<dbReference type="NCBIfam" id="TIGR01643">
    <property type="entry name" value="YD_repeat_2x"/>
    <property type="match status" value="1"/>
</dbReference>
<feature type="domain" description="Teneurin-like YD-shell" evidence="4">
    <location>
        <begin position="1353"/>
        <end position="1619"/>
    </location>
</feature>
<dbReference type="InterPro" id="IPR056823">
    <property type="entry name" value="TEN-like_YD-shell"/>
</dbReference>
<sequence>MSNDAQFVMNPVNQEEQTDLPDTLNDNPVETPKPTLESSLLNMQTAESVEELGSLKLEVERNRIELERQLNVEQDQIEQNQAKLTREDLIQLFSVTEDWIQNELDKGFTLQELFTTLWTQSNSATLRSMSPTLDRKVPINLSDSTESVITSYVENKELMPFSIFETITNPEPLEFPSTFNENPIIFDKEGIDGEQPNIDPTEIHDVTGAVYAQKTTNPTPEILKPIAKISEAPYKVNLHGEDVSLLSGSLSIFTLPGRNGLSFSLSRTYDSSDAQYYEPDVGYSMEYGYVFDFNKELKFRDEYYNLERVYSETLVKYACSDTSTPLYSAGMGSNAKRNGGTFSSMYTLDVAKNNPPSLSREVVHPCGYEKDRIYYKEYRFAYNTTTTNKSNWYIQDGYSDTAGPFSLYQEAVAFQREINNGSYNATGSAGSYSEGYFDYEELYYSSGDIREVLTDYNAYNKVKDNPLDKRFPLGKGWRWNIPYLKFDSGRTYVGLSEGSVYEINGKQLKNYPWSDLSFESDTSVTYANRKSAYVLKSVYGTSQYFDSDGNILQIKDAYGNYIGFSYGNVSPYGVILTSIQDALGNSIDIQYTSGEVKLTLGDQTVIYKKTTQNNKELLTQVIDSMGRKTTYSYAVKQAKFNLLGSSPSADNPYALLTNIVHPTGAKTDYQYEVNPVTRYVGNEQVNQAFRLAERKDVINYTDMTTKDFNLSKFIYSGDIGSSFTGNLTLTTTVFDGLLETQNTFKKKYVNSNYGSDYFAVKTISNDGTTEYITEQTYDEANHRNVPITSSSYYRNRTTLATSVPVTSAWTYDAYQNVTSYTSPLKLTSSYAYDSGTHLLTTALEPVSLSKNVFKQIASRNAQGDILQERVLDSNVSGKVLQDSYYTYDAYGNITLIRTKEIDNSNVDIQIKYGNEYSSGFPTEISRPYKDASGQAYTQTVNATYNMATGALKTYMDGDGGTTSYSYDILGRLIQTVNQDGTKATLSINDTLNKVVLTDEVMNSTYSQWDPLGLTIESGIVENGVNKAKSKYGYDQYSRLVWSEDAKSNRTVTNYDKWGRTVSTILPDQSKMQIIYDDIFKTSVITDAVGNNIRQNFDLIGQVIKKEQNLNGSYQTIWTGTYDAGGHLLSEQDGKNNVTTYSYDVLGNLLSLVTPDQYTYKYSYNNRGLLTQILYPDQSVLSKNYDELGQLIKVIDPLQKSDIYKYDANGNMIRNTDRNGQEFNYIYSNRNFLLSKQGPTEQILYSYNDDGTRKTMTDNGSQTTLYEYTPFTGQLMSISYPDGKTISYDYDQIGNRVKMTTPFANEVSYDYNSTNNLTSVTWNGVVQSSYNYNANGQLLNLRQANGTSSENTYMDGNLSSLYHKYNNTTLNKYNYSHDINKNIVEVKENSLETKLFSYDNMDRITKSNQFNELYTYDSRGNRNTLQTEQVSSAISEDVSYSYDEWNRLRKVIQSDGTSVEYKYNGDNLLVERKEGNITTRYYYDGQVIIAEGTVQRDGSTNVKANYLYGNALVMREDANGQKGYYLTNGHGDVVEMRDSSGNILNQYTYDIWGNAITATETVDNLFRYSGEYWDDSVELQYLRARWYDPSVGRFINEDTYEGSFTNPLSLNLYTYVENNPLIYTDPSGHMADSGGASGGDPLYNLSYTPATDKIILARSANAEVRAKLLKNLIKEYKYGFFGDNSGGMTRNQFEYLYKLALTTGYENYGVAKWALSELDDYFSYGANDKTIAIAATLGGMSSGSISGSNGKNFGKVDFKNFSAKEIERKFALKKGQFHGVKQDIIKDLTNKNSPYKDSMKKVGNNPDIHLSSDGTIRIMSRDGKTSFDTNWNINTFLP</sequence>
<protein>
    <recommendedName>
        <fullName evidence="4">Teneurin-like YD-shell domain-containing protein</fullName>
    </recommendedName>
</protein>
<name>A0A3S1EHZ5_9BACL</name>
<evidence type="ECO:0000256" key="2">
    <source>
        <dbReference type="SAM" id="Coils"/>
    </source>
</evidence>
<dbReference type="NCBIfam" id="TIGR03696">
    <property type="entry name" value="Rhs_assc_core"/>
    <property type="match status" value="1"/>
</dbReference>
<feature type="domain" description="Teneurin-like YD-shell" evidence="4">
    <location>
        <begin position="1071"/>
        <end position="1284"/>
    </location>
</feature>
<evidence type="ECO:0000313" key="6">
    <source>
        <dbReference type="Proteomes" id="UP000279446"/>
    </source>
</evidence>
<dbReference type="Proteomes" id="UP000279446">
    <property type="component" value="Unassembled WGS sequence"/>
</dbReference>
<reference evidence="5 6" key="1">
    <citation type="submission" date="2018-12" db="EMBL/GenBank/DDBJ databases">
        <authorList>
            <person name="Sun L."/>
            <person name="Chen Z."/>
        </authorList>
    </citation>
    <scope>NUCLEOTIDE SEQUENCE [LARGE SCALE GENOMIC DNA]</scope>
    <source>
        <strain evidence="5 6">DSM 15890</strain>
    </source>
</reference>
<evidence type="ECO:0000313" key="5">
    <source>
        <dbReference type="EMBL" id="RUT46076.1"/>
    </source>
</evidence>
<gene>
    <name evidence="5" type="ORF">EJP82_13170</name>
</gene>
<accession>A0A3S1EHZ5</accession>
<dbReference type="RefSeq" id="WP_127192528.1">
    <property type="nucleotide sequence ID" value="NZ_RZNY01000010.1"/>
</dbReference>
<dbReference type="InterPro" id="IPR022385">
    <property type="entry name" value="Rhs_assc_core"/>
</dbReference>
<keyword evidence="6" id="KW-1185">Reference proteome</keyword>
<dbReference type="InterPro" id="IPR006530">
    <property type="entry name" value="YD"/>
</dbReference>
<keyword evidence="1" id="KW-0677">Repeat</keyword>
<evidence type="ECO:0000256" key="3">
    <source>
        <dbReference type="SAM" id="MobiDB-lite"/>
    </source>
</evidence>
<dbReference type="OrthoDB" id="41445at2"/>